<accession>A0ABU7XT10</accession>
<reference evidence="1 2" key="1">
    <citation type="submission" date="2022-09" db="EMBL/GenBank/DDBJ databases">
        <title>Genome sequencing of Flavivirga sp. MEBiC05379.</title>
        <authorList>
            <person name="Oh H.-M."/>
            <person name="Kwon K.K."/>
            <person name="Park M.J."/>
            <person name="Yang S.-H."/>
        </authorList>
    </citation>
    <scope>NUCLEOTIDE SEQUENCE [LARGE SCALE GENOMIC DNA]</scope>
    <source>
        <strain evidence="1 2">MEBiC05379</strain>
    </source>
</reference>
<proteinExistence type="predicted"/>
<protein>
    <submittedName>
        <fullName evidence="1">Uncharacterized protein</fullName>
    </submittedName>
</protein>
<evidence type="ECO:0000313" key="1">
    <source>
        <dbReference type="EMBL" id="MEF3833521.1"/>
    </source>
</evidence>
<dbReference type="Proteomes" id="UP001337305">
    <property type="component" value="Unassembled WGS sequence"/>
</dbReference>
<name>A0ABU7XT10_9FLAO</name>
<sequence length="256" mass="29887">MKNYYLLSILLLTITISGYSQNKLTKEERRTLRKIGLIIKLTNPDAVPPRNIAESTLGGRTYNGLSEDEHFKRSDKSLQILNKIVDDIDPYNFKSSEIIFSSIESFSSNQDPIKIVKLDNEFQLLLADPPHKKDKTDRVIHNTTDEIKLKMKNERIETQKKYDTIYQYLKNNGFDGLLTISIKHWSTFAVKFQLGNGPRWTSQANTGYYARIFSIDDKLLFHKKYFSKTVPALKYKKTFNDFIKDHTEKVFKEIMK</sequence>
<dbReference type="RefSeq" id="WP_303305864.1">
    <property type="nucleotide sequence ID" value="NZ_JAODOP010000004.1"/>
</dbReference>
<organism evidence="1 2">
    <name type="scientific">Flavivirga spongiicola</name>
    <dbReference type="NCBI Taxonomy" id="421621"/>
    <lineage>
        <taxon>Bacteria</taxon>
        <taxon>Pseudomonadati</taxon>
        <taxon>Bacteroidota</taxon>
        <taxon>Flavobacteriia</taxon>
        <taxon>Flavobacteriales</taxon>
        <taxon>Flavobacteriaceae</taxon>
        <taxon>Flavivirga</taxon>
    </lineage>
</organism>
<comment type="caution">
    <text evidence="1">The sequence shown here is derived from an EMBL/GenBank/DDBJ whole genome shotgun (WGS) entry which is preliminary data.</text>
</comment>
<gene>
    <name evidence="1" type="ORF">N1F79_10295</name>
</gene>
<evidence type="ECO:0000313" key="2">
    <source>
        <dbReference type="Proteomes" id="UP001337305"/>
    </source>
</evidence>
<keyword evidence="2" id="KW-1185">Reference proteome</keyword>
<dbReference type="EMBL" id="JAODOP010000004">
    <property type="protein sequence ID" value="MEF3833521.1"/>
    <property type="molecule type" value="Genomic_DNA"/>
</dbReference>